<comment type="similarity">
    <text evidence="2">Belongs to the RRP1 family.</text>
</comment>
<dbReference type="AlphaFoldDB" id="A0A3N4J0E3"/>
<keyword evidence="6" id="KW-1185">Reference proteome</keyword>
<dbReference type="OrthoDB" id="2019504at2759"/>
<dbReference type="Pfam" id="PF05997">
    <property type="entry name" value="Nop52"/>
    <property type="match status" value="1"/>
</dbReference>
<keyword evidence="3" id="KW-0698">rRNA processing</keyword>
<dbReference type="STRING" id="1160509.A0A3N4J0E3"/>
<evidence type="ECO:0008006" key="7">
    <source>
        <dbReference type="Google" id="ProtNLM"/>
    </source>
</evidence>
<dbReference type="GO" id="GO:0030688">
    <property type="term" value="C:preribosome, small subunit precursor"/>
    <property type="evidence" value="ECO:0007669"/>
    <property type="project" value="InterPro"/>
</dbReference>
<evidence type="ECO:0000256" key="1">
    <source>
        <dbReference type="ARBA" id="ARBA00004123"/>
    </source>
</evidence>
<dbReference type="PANTHER" id="PTHR13026:SF0">
    <property type="entry name" value="RIBOSOMAL RNA PROCESSING 1B"/>
    <property type="match status" value="1"/>
</dbReference>
<sequence>MAPKLPRPIEEPSANSPFIKQLAANDRATRDAAVNSLRMFLAMDRPFSRLDLLKLWKGLYFTMWFSDRPIPQQQLAQTLADLVSAVKEQNVHLFLDAFWETMSREWENIDSHRLDKFLLLIRRYVFAHFAYLERANYSQDAFDAVISALVAVPLDATNRRIPDGLRLHVLDVYVDELERSLDSGKEKGKEFSDTKKSIVKKLLEPVERLEKETQAKVVRKRVRDTLSDSRLKVWLGIKDEPAAEEEEEEEWQGIQDD</sequence>
<comment type="subcellular location">
    <subcellularLocation>
        <location evidence="1">Nucleus</location>
    </subcellularLocation>
</comment>
<evidence type="ECO:0000256" key="3">
    <source>
        <dbReference type="ARBA" id="ARBA00022552"/>
    </source>
</evidence>
<protein>
    <recommendedName>
        <fullName evidence="7">Nop52-domain-containing protein</fullName>
    </recommendedName>
</protein>
<reference evidence="5 6" key="1">
    <citation type="journal article" date="2018" name="Nat. Ecol. Evol.">
        <title>Pezizomycetes genomes reveal the molecular basis of ectomycorrhizal truffle lifestyle.</title>
        <authorList>
            <person name="Murat C."/>
            <person name="Payen T."/>
            <person name="Noel B."/>
            <person name="Kuo A."/>
            <person name="Morin E."/>
            <person name="Chen J."/>
            <person name="Kohler A."/>
            <person name="Krizsan K."/>
            <person name="Balestrini R."/>
            <person name="Da Silva C."/>
            <person name="Montanini B."/>
            <person name="Hainaut M."/>
            <person name="Levati E."/>
            <person name="Barry K.W."/>
            <person name="Belfiori B."/>
            <person name="Cichocki N."/>
            <person name="Clum A."/>
            <person name="Dockter R.B."/>
            <person name="Fauchery L."/>
            <person name="Guy J."/>
            <person name="Iotti M."/>
            <person name="Le Tacon F."/>
            <person name="Lindquist E.A."/>
            <person name="Lipzen A."/>
            <person name="Malagnac F."/>
            <person name="Mello A."/>
            <person name="Molinier V."/>
            <person name="Miyauchi S."/>
            <person name="Poulain J."/>
            <person name="Riccioni C."/>
            <person name="Rubini A."/>
            <person name="Sitrit Y."/>
            <person name="Splivallo R."/>
            <person name="Traeger S."/>
            <person name="Wang M."/>
            <person name="Zifcakova L."/>
            <person name="Wipf D."/>
            <person name="Zambonelli A."/>
            <person name="Paolocci F."/>
            <person name="Nowrousian M."/>
            <person name="Ottonello S."/>
            <person name="Baldrian P."/>
            <person name="Spatafora J.W."/>
            <person name="Henrissat B."/>
            <person name="Nagy L.G."/>
            <person name="Aury J.M."/>
            <person name="Wincker P."/>
            <person name="Grigoriev I.V."/>
            <person name="Bonfante P."/>
            <person name="Martin F.M."/>
        </authorList>
    </citation>
    <scope>NUCLEOTIDE SEQUENCE [LARGE SCALE GENOMIC DNA]</scope>
    <source>
        <strain evidence="5 6">RN42</strain>
    </source>
</reference>
<evidence type="ECO:0000313" key="5">
    <source>
        <dbReference type="EMBL" id="RPA87374.1"/>
    </source>
</evidence>
<evidence type="ECO:0000256" key="4">
    <source>
        <dbReference type="ARBA" id="ARBA00023242"/>
    </source>
</evidence>
<dbReference type="PANTHER" id="PTHR13026">
    <property type="entry name" value="NNP-1 PROTEIN NOVEL NUCLEAR PROTEIN 1 NOP52"/>
    <property type="match status" value="1"/>
</dbReference>
<keyword evidence="4" id="KW-0539">Nucleus</keyword>
<dbReference type="Proteomes" id="UP000275078">
    <property type="component" value="Unassembled WGS sequence"/>
</dbReference>
<name>A0A3N4J0E3_ASCIM</name>
<dbReference type="InterPro" id="IPR010301">
    <property type="entry name" value="RRP1"/>
</dbReference>
<evidence type="ECO:0000313" key="6">
    <source>
        <dbReference type="Proteomes" id="UP000275078"/>
    </source>
</evidence>
<proteinExistence type="inferred from homology"/>
<gene>
    <name evidence="5" type="ORF">BJ508DRAFT_220671</name>
</gene>
<accession>A0A3N4J0E3</accession>
<dbReference type="GO" id="GO:0005634">
    <property type="term" value="C:nucleus"/>
    <property type="evidence" value="ECO:0007669"/>
    <property type="project" value="UniProtKB-SubCell"/>
</dbReference>
<organism evidence="5 6">
    <name type="scientific">Ascobolus immersus RN42</name>
    <dbReference type="NCBI Taxonomy" id="1160509"/>
    <lineage>
        <taxon>Eukaryota</taxon>
        <taxon>Fungi</taxon>
        <taxon>Dikarya</taxon>
        <taxon>Ascomycota</taxon>
        <taxon>Pezizomycotina</taxon>
        <taxon>Pezizomycetes</taxon>
        <taxon>Pezizales</taxon>
        <taxon>Ascobolaceae</taxon>
        <taxon>Ascobolus</taxon>
    </lineage>
</organism>
<evidence type="ECO:0000256" key="2">
    <source>
        <dbReference type="ARBA" id="ARBA00006374"/>
    </source>
</evidence>
<dbReference type="EMBL" id="ML119647">
    <property type="protein sequence ID" value="RPA87374.1"/>
    <property type="molecule type" value="Genomic_DNA"/>
</dbReference>
<dbReference type="GO" id="GO:0006364">
    <property type="term" value="P:rRNA processing"/>
    <property type="evidence" value="ECO:0007669"/>
    <property type="project" value="UniProtKB-KW"/>
</dbReference>